<dbReference type="OrthoDB" id="340431at2759"/>
<dbReference type="PROSITE" id="PS51917">
    <property type="entry name" value="PRU"/>
    <property type="match status" value="1"/>
</dbReference>
<dbReference type="Gene3D" id="2.30.29.70">
    <property type="entry name" value="Proteasomal ubiquitin receptor Rpn13/ADRM1"/>
    <property type="match status" value="1"/>
</dbReference>
<evidence type="ECO:0000259" key="8">
    <source>
        <dbReference type="PROSITE" id="PS51917"/>
    </source>
</evidence>
<dbReference type="InterPro" id="IPR006773">
    <property type="entry name" value="Rpn13/ADRM1"/>
</dbReference>
<name>A0A8T2R701_CERRI</name>
<dbReference type="GO" id="GO:0008541">
    <property type="term" value="C:proteasome regulatory particle, lid subcomplex"/>
    <property type="evidence" value="ECO:0007669"/>
    <property type="project" value="TreeGrafter"/>
</dbReference>
<evidence type="ECO:0000256" key="1">
    <source>
        <dbReference type="ARBA" id="ARBA00004123"/>
    </source>
</evidence>
<dbReference type="Gene3D" id="1.10.2020.20">
    <property type="match status" value="1"/>
</dbReference>
<sequence length="343" mass="38364">MASASSTSLILGPGSHEKLLLEFRAGKMIMEATTVKPDLRKGLFRLLRGEGFLRVQWKERSLDVPEDDILVFPFEANFLKVQQSHGRVYILKFKHDDRKYFFWMQEPNEKQDAGICQTIDFFLNCDPQESDEEEEEQAELAEPSVEAPKSFEPSNMEVERVGNSTATTLPSTSTDGIPQGAVQLQDLQRILRSIAPVADMAGSGALMPHDAGPSLADVLKPELVAPLLRDSQIDERLVELLPEGCWTPEAIIELMQSPQFHQQVDSFTHVLRSGQIDLSQFGIDPSKYNYTVLSFLEAIEDQVAKKSATIFSLTSEEAELNTPNESSHSNRDHDNDNHMDSAS</sequence>
<feature type="region of interest" description="Disordered" evidence="6">
    <location>
        <begin position="316"/>
        <end position="343"/>
    </location>
</feature>
<evidence type="ECO:0000259" key="7">
    <source>
        <dbReference type="PROSITE" id="PS51916"/>
    </source>
</evidence>
<feature type="compositionally biased region" description="Basic and acidic residues" evidence="6">
    <location>
        <begin position="328"/>
        <end position="343"/>
    </location>
</feature>
<evidence type="ECO:0000256" key="3">
    <source>
        <dbReference type="ARBA" id="ARBA00022490"/>
    </source>
</evidence>
<gene>
    <name evidence="9" type="ORF">KP509_29G052500</name>
</gene>
<evidence type="ECO:0000256" key="2">
    <source>
        <dbReference type="ARBA" id="ARBA00004496"/>
    </source>
</evidence>
<evidence type="ECO:0000313" key="10">
    <source>
        <dbReference type="Proteomes" id="UP000825935"/>
    </source>
</evidence>
<evidence type="ECO:0000256" key="5">
    <source>
        <dbReference type="ARBA" id="ARBA00023242"/>
    </source>
</evidence>
<dbReference type="FunFam" id="1.10.2020.20:FF:000002">
    <property type="entry name" value="26S proteasome regulatory subunit RPN13"/>
    <property type="match status" value="1"/>
</dbReference>
<evidence type="ECO:0000256" key="6">
    <source>
        <dbReference type="SAM" id="MobiDB-lite"/>
    </source>
</evidence>
<dbReference type="PROSITE" id="PS51916">
    <property type="entry name" value="DEUBAD"/>
    <property type="match status" value="1"/>
</dbReference>
<evidence type="ECO:0000256" key="4">
    <source>
        <dbReference type="ARBA" id="ARBA00022942"/>
    </source>
</evidence>
<dbReference type="InterPro" id="IPR038633">
    <property type="entry name" value="Rpn13/ADRM1_Pru_sf"/>
</dbReference>
<dbReference type="PANTHER" id="PTHR12225:SF0">
    <property type="entry name" value="PROTEASOMAL UBIQUITIN RECEPTOR ADRM1"/>
    <property type="match status" value="1"/>
</dbReference>
<dbReference type="CDD" id="cd13314">
    <property type="entry name" value="PH_Rpn13"/>
    <property type="match status" value="1"/>
</dbReference>
<dbReference type="GO" id="GO:0005737">
    <property type="term" value="C:cytoplasm"/>
    <property type="evidence" value="ECO:0007669"/>
    <property type="project" value="UniProtKB-SubCell"/>
</dbReference>
<dbReference type="GO" id="GO:0005634">
    <property type="term" value="C:nucleus"/>
    <property type="evidence" value="ECO:0007669"/>
    <property type="project" value="UniProtKB-SubCell"/>
</dbReference>
<dbReference type="Proteomes" id="UP000825935">
    <property type="component" value="Chromosome 29"/>
</dbReference>
<dbReference type="InterPro" id="IPR032368">
    <property type="entry name" value="RPN13_DEUBAD"/>
</dbReference>
<comment type="subcellular location">
    <subcellularLocation>
        <location evidence="2">Cytoplasm</location>
    </subcellularLocation>
    <subcellularLocation>
        <location evidence="1">Nucleus</location>
    </subcellularLocation>
</comment>
<dbReference type="Pfam" id="PF16550">
    <property type="entry name" value="RPN13_C"/>
    <property type="match status" value="1"/>
</dbReference>
<feature type="domain" description="Pru" evidence="8">
    <location>
        <begin position="15"/>
        <end position="126"/>
    </location>
</feature>
<keyword evidence="5" id="KW-0539">Nucleus</keyword>
<dbReference type="InterPro" id="IPR044868">
    <property type="entry name" value="Rpn13/ADRM1_Pru"/>
</dbReference>
<accession>A0A8T2R701</accession>
<dbReference type="FunFam" id="2.30.29.70:FF:000001">
    <property type="entry name" value="Proteasomal ubiquitin receptor ADRM1"/>
    <property type="match status" value="1"/>
</dbReference>
<dbReference type="EMBL" id="CM035434">
    <property type="protein sequence ID" value="KAH7292119.1"/>
    <property type="molecule type" value="Genomic_DNA"/>
</dbReference>
<keyword evidence="3" id="KW-0963">Cytoplasm</keyword>
<dbReference type="InterPro" id="IPR044867">
    <property type="entry name" value="DEUBAD_dom"/>
</dbReference>
<feature type="compositionally biased region" description="Acidic residues" evidence="6">
    <location>
        <begin position="128"/>
        <end position="139"/>
    </location>
</feature>
<feature type="domain" description="DEUBAD" evidence="7">
    <location>
        <begin position="205"/>
        <end position="309"/>
    </location>
</feature>
<dbReference type="PANTHER" id="PTHR12225">
    <property type="entry name" value="ADHESION REGULATING MOLECULE 1 110 KDA CELL MEMBRANE GLYCOPROTEIN"/>
    <property type="match status" value="1"/>
</dbReference>
<protein>
    <recommendedName>
        <fullName evidence="11">Regulatory particle non-ATPase 13</fullName>
    </recommendedName>
</protein>
<dbReference type="InterPro" id="IPR038108">
    <property type="entry name" value="RPN13_DEUBAD_sf"/>
</dbReference>
<feature type="region of interest" description="Disordered" evidence="6">
    <location>
        <begin position="128"/>
        <end position="151"/>
    </location>
</feature>
<dbReference type="OMA" id="SNQRHFF"/>
<dbReference type="AlphaFoldDB" id="A0A8T2R701"/>
<proteinExistence type="predicted"/>
<evidence type="ECO:0008006" key="11">
    <source>
        <dbReference type="Google" id="ProtNLM"/>
    </source>
</evidence>
<evidence type="ECO:0000313" key="9">
    <source>
        <dbReference type="EMBL" id="KAH7292119.1"/>
    </source>
</evidence>
<keyword evidence="10" id="KW-1185">Reference proteome</keyword>
<dbReference type="GO" id="GO:0061133">
    <property type="term" value="F:endopeptidase activator activity"/>
    <property type="evidence" value="ECO:0007669"/>
    <property type="project" value="TreeGrafter"/>
</dbReference>
<reference evidence="9" key="1">
    <citation type="submission" date="2021-08" db="EMBL/GenBank/DDBJ databases">
        <title>WGS assembly of Ceratopteris richardii.</title>
        <authorList>
            <person name="Marchant D.B."/>
            <person name="Chen G."/>
            <person name="Jenkins J."/>
            <person name="Shu S."/>
            <person name="Leebens-Mack J."/>
            <person name="Grimwood J."/>
            <person name="Schmutz J."/>
            <person name="Soltis P."/>
            <person name="Soltis D."/>
            <person name="Chen Z.-H."/>
        </authorList>
    </citation>
    <scope>NUCLEOTIDE SEQUENCE</scope>
    <source>
        <strain evidence="9">Whitten #5841</strain>
        <tissue evidence="9">Leaf</tissue>
    </source>
</reference>
<keyword evidence="4" id="KW-0647">Proteasome</keyword>
<dbReference type="Pfam" id="PF04683">
    <property type="entry name" value="Rpn13_ADRM1_Pru"/>
    <property type="match status" value="1"/>
</dbReference>
<dbReference type="GO" id="GO:0070628">
    <property type="term" value="F:proteasome binding"/>
    <property type="evidence" value="ECO:0007669"/>
    <property type="project" value="TreeGrafter"/>
</dbReference>
<organism evidence="9 10">
    <name type="scientific">Ceratopteris richardii</name>
    <name type="common">Triangle waterfern</name>
    <dbReference type="NCBI Taxonomy" id="49495"/>
    <lineage>
        <taxon>Eukaryota</taxon>
        <taxon>Viridiplantae</taxon>
        <taxon>Streptophyta</taxon>
        <taxon>Embryophyta</taxon>
        <taxon>Tracheophyta</taxon>
        <taxon>Polypodiopsida</taxon>
        <taxon>Polypodiidae</taxon>
        <taxon>Polypodiales</taxon>
        <taxon>Pteridineae</taxon>
        <taxon>Pteridaceae</taxon>
        <taxon>Parkerioideae</taxon>
        <taxon>Ceratopteris</taxon>
    </lineage>
</organism>
<feature type="compositionally biased region" description="Polar residues" evidence="6">
    <location>
        <begin position="316"/>
        <end position="327"/>
    </location>
</feature>
<comment type="caution">
    <text evidence="9">The sequence shown here is derived from an EMBL/GenBank/DDBJ whole genome shotgun (WGS) entry which is preliminary data.</text>
</comment>